<keyword evidence="2" id="KW-1185">Reference proteome</keyword>
<proteinExistence type="predicted"/>
<evidence type="ECO:0000313" key="2">
    <source>
        <dbReference type="Proteomes" id="UP000244896"/>
    </source>
</evidence>
<dbReference type="Proteomes" id="UP000244896">
    <property type="component" value="Chromosome"/>
</dbReference>
<sequence length="303" mass="34205">MHLLRMTAENCPASKHKVPAFEKQTRRLPSKPMKHRSAQNTARIFAAALAACIGLAVAPQTLAKKPSEQVTIAKKLRDFEGTEKPSQRYIVAKNKFETDRPDAITEVGPGVFRFALRFRKDEWWDGDRGTGSKDRQRAEIKGLGPRQISGETYEYTMTWRTNDTFRCGGRFCHVYQLKATDGDKGAPLIVLTVMPNNRTAAVRYVSGKKGGFTIAREFPWKPGAWQTVSIRIKTSTGNNDKKADGELLISVNGDKYEGKTNIPLYRPDATTYRPKWGLYRGVRANMNIGDDWVEHKDITVRKL</sequence>
<gene>
    <name evidence="1" type="ORF">CKA38_14260</name>
</gene>
<name>A0A2U8E619_9BACT</name>
<organism evidence="1 2">
    <name type="scientific">Ereboglobus luteus</name>
    <dbReference type="NCBI Taxonomy" id="1796921"/>
    <lineage>
        <taxon>Bacteria</taxon>
        <taxon>Pseudomonadati</taxon>
        <taxon>Verrucomicrobiota</taxon>
        <taxon>Opitutia</taxon>
        <taxon>Opitutales</taxon>
        <taxon>Opitutaceae</taxon>
        <taxon>Ereboglobus</taxon>
    </lineage>
</organism>
<dbReference type="EMBL" id="CP023004">
    <property type="protein sequence ID" value="AWI10260.1"/>
    <property type="molecule type" value="Genomic_DNA"/>
</dbReference>
<reference evidence="1 2" key="1">
    <citation type="journal article" date="2018" name="Syst. Appl. Microbiol.">
        <title>Ereboglobus luteus gen. nov. sp. nov. from cockroach guts, and new insights into the oxygen relationship of the genera Opitutus and Didymococcus (Verrucomicrobia: Opitutaceae).</title>
        <authorList>
            <person name="Tegtmeier D."/>
            <person name="Belitz A."/>
            <person name="Radek R."/>
            <person name="Heimerl T."/>
            <person name="Brune A."/>
        </authorList>
    </citation>
    <scope>NUCLEOTIDE SEQUENCE [LARGE SCALE GENOMIC DNA]</scope>
    <source>
        <strain evidence="1 2">Ho45</strain>
    </source>
</reference>
<dbReference type="Gene3D" id="2.60.120.200">
    <property type="match status" value="1"/>
</dbReference>
<evidence type="ECO:0000313" key="1">
    <source>
        <dbReference type="EMBL" id="AWI10260.1"/>
    </source>
</evidence>
<dbReference type="AlphaFoldDB" id="A0A2U8E619"/>
<protein>
    <submittedName>
        <fullName evidence="1">Uncharacterized protein</fullName>
    </submittedName>
</protein>
<accession>A0A2U8E619</accession>
<dbReference type="KEGG" id="elut:CKA38_14260"/>